<dbReference type="Proteomes" id="UP001521150">
    <property type="component" value="Unassembled WGS sequence"/>
</dbReference>
<comment type="caution">
    <text evidence="1">The sequence shown here is derived from an EMBL/GenBank/DDBJ whole genome shotgun (WGS) entry which is preliminary data.</text>
</comment>
<dbReference type="InterPro" id="IPR010255">
    <property type="entry name" value="Haem_peroxidase_sf"/>
</dbReference>
<accession>A0ABS8ZC88</accession>
<evidence type="ECO:0000313" key="2">
    <source>
        <dbReference type="Proteomes" id="UP001521150"/>
    </source>
</evidence>
<dbReference type="RefSeq" id="WP_233727063.1">
    <property type="nucleotide sequence ID" value="NZ_JAJVCN010000002.1"/>
</dbReference>
<proteinExistence type="predicted"/>
<evidence type="ECO:0000313" key="1">
    <source>
        <dbReference type="EMBL" id="MCE7005483.1"/>
    </source>
</evidence>
<dbReference type="EMBL" id="JAJVCN010000002">
    <property type="protein sequence ID" value="MCE7005483.1"/>
    <property type="molecule type" value="Genomic_DNA"/>
</dbReference>
<keyword evidence="2" id="KW-1185">Reference proteome</keyword>
<dbReference type="Pfam" id="PF03098">
    <property type="entry name" value="An_peroxidase"/>
    <property type="match status" value="1"/>
</dbReference>
<dbReference type="Gene3D" id="1.10.640.10">
    <property type="entry name" value="Haem peroxidase domain superfamily, animal type"/>
    <property type="match status" value="1"/>
</dbReference>
<gene>
    <name evidence="1" type="ORF">LWC34_22040</name>
</gene>
<dbReference type="SUPFAM" id="SSF48113">
    <property type="entry name" value="Heme-dependent peroxidases"/>
    <property type="match status" value="1"/>
</dbReference>
<sequence>MVTWHYQWIVVNEFLPQIIGYGLTQDILRHGRRHYRPAAGQHFMPVEFQGAVYRFGHSMVRPSYRANLAGDNGNPFFEFIFDPAGQGQSDPVDLRGRGRTAPVHRLADVLRFR</sequence>
<dbReference type="InterPro" id="IPR037120">
    <property type="entry name" value="Haem_peroxidase_sf_animal"/>
</dbReference>
<protein>
    <submittedName>
        <fullName evidence="1">Uncharacterized protein</fullName>
    </submittedName>
</protein>
<dbReference type="InterPro" id="IPR019791">
    <property type="entry name" value="Haem_peroxidase_animal"/>
</dbReference>
<dbReference type="PROSITE" id="PS50292">
    <property type="entry name" value="PEROXIDASE_3"/>
    <property type="match status" value="1"/>
</dbReference>
<organism evidence="1 2">
    <name type="scientific">Kibdelosporangium philippinense</name>
    <dbReference type="NCBI Taxonomy" id="211113"/>
    <lineage>
        <taxon>Bacteria</taxon>
        <taxon>Bacillati</taxon>
        <taxon>Actinomycetota</taxon>
        <taxon>Actinomycetes</taxon>
        <taxon>Pseudonocardiales</taxon>
        <taxon>Pseudonocardiaceae</taxon>
        <taxon>Kibdelosporangium</taxon>
    </lineage>
</organism>
<name>A0ABS8ZC88_9PSEU</name>
<reference evidence="1 2" key="1">
    <citation type="submission" date="2021-12" db="EMBL/GenBank/DDBJ databases">
        <title>Genome sequence of Kibdelosporangium philippinense ATCC 49844.</title>
        <authorList>
            <person name="Fedorov E.A."/>
            <person name="Omeragic M."/>
            <person name="Shalygina K.F."/>
            <person name="Maclea K.S."/>
        </authorList>
    </citation>
    <scope>NUCLEOTIDE SEQUENCE [LARGE SCALE GENOMIC DNA]</scope>
    <source>
        <strain evidence="1 2">ATCC 49844</strain>
    </source>
</reference>